<evidence type="ECO:0000256" key="4">
    <source>
        <dbReference type="ARBA" id="ARBA00022723"/>
    </source>
</evidence>
<evidence type="ECO:0000256" key="5">
    <source>
        <dbReference type="ARBA" id="ARBA00022786"/>
    </source>
</evidence>
<keyword evidence="5" id="KW-0833">Ubl conjugation pathway</keyword>
<keyword evidence="7" id="KW-0862">Zinc</keyword>
<evidence type="ECO:0000256" key="7">
    <source>
        <dbReference type="ARBA" id="ARBA00022833"/>
    </source>
</evidence>
<evidence type="ECO:0000256" key="8">
    <source>
        <dbReference type="ARBA" id="ARBA00023049"/>
    </source>
</evidence>
<sequence length="403" mass="45285">MATVYHEEGNLEAAFILYSKFITLFIEKLPSHPLYKTSDTIALQNNKKKLKQVFPIAEKLKKNLTDRYTAEENKRLEFERKQQEEINKEQERLRKLEEQRRLDEAAIADQLKKESEERWLRAQEARYRELQEQGKQGPNAPTLGTGPLVDLGADIAPAPPDYFYAVSPSSDSKPSSLQPSPPTVPDRELKKNVLSVSPTTPPSVDRSTKPPSINHLTSIGSSSDNAYGLRTVMVPKQLMDKFLKIAESNTLANIETCGILAGKISQNAFHITHVLIPKQTGTADTCTTAQEEDLFEYQDNHSLITLGWIHTHPSQTAFLSSVDLHTHCSYQIMMPEAIAIVCSPKYNDTGIFMLTPERGLPLISSCREAGFHMHPKDPPLFETCEHVRLIDNPGVIIADLRTK</sequence>
<dbReference type="Gene3D" id="3.40.140.10">
    <property type="entry name" value="Cytidine Deaminase, domain 2"/>
    <property type="match status" value="1"/>
</dbReference>
<dbReference type="AlphaFoldDB" id="A0A812AQR2"/>
<keyword evidence="4" id="KW-0479">Metal-binding</keyword>
<dbReference type="OrthoDB" id="3640at2759"/>
<dbReference type="SUPFAM" id="SSF102712">
    <property type="entry name" value="JAB1/MPN domain"/>
    <property type="match status" value="1"/>
</dbReference>
<reference evidence="11" key="1">
    <citation type="submission" date="2021-01" db="EMBL/GenBank/DDBJ databases">
        <authorList>
            <person name="Li R."/>
            <person name="Bekaert M."/>
        </authorList>
    </citation>
    <scope>NUCLEOTIDE SEQUENCE</scope>
    <source>
        <strain evidence="11">Farmed</strain>
    </source>
</reference>
<dbReference type="GO" id="GO:0070536">
    <property type="term" value="P:protein K63-linked deubiquitination"/>
    <property type="evidence" value="ECO:0007669"/>
    <property type="project" value="InterPro"/>
</dbReference>
<dbReference type="GO" id="GO:0006508">
    <property type="term" value="P:proteolysis"/>
    <property type="evidence" value="ECO:0007669"/>
    <property type="project" value="UniProtKB-KW"/>
</dbReference>
<evidence type="ECO:0000256" key="2">
    <source>
        <dbReference type="ARBA" id="ARBA00010981"/>
    </source>
</evidence>
<dbReference type="CDD" id="cd08066">
    <property type="entry name" value="MPN_AMSH_like"/>
    <property type="match status" value="1"/>
</dbReference>
<comment type="caution">
    <text evidence="11">The sequence shown here is derived from an EMBL/GenBank/DDBJ whole genome shotgun (WGS) entry which is preliminary data.</text>
</comment>
<comment type="cofactor">
    <cofactor evidence="1">
        <name>Zn(2+)</name>
        <dbReference type="ChEBI" id="CHEBI:29105"/>
    </cofactor>
</comment>
<accession>A0A812AQR2</accession>
<evidence type="ECO:0000256" key="6">
    <source>
        <dbReference type="ARBA" id="ARBA00022801"/>
    </source>
</evidence>
<dbReference type="GO" id="GO:0061578">
    <property type="term" value="F:K63-linked deubiquitinase activity"/>
    <property type="evidence" value="ECO:0007669"/>
    <property type="project" value="InterPro"/>
</dbReference>
<keyword evidence="3" id="KW-0645">Protease</keyword>
<dbReference type="PROSITE" id="PS50249">
    <property type="entry name" value="MPN"/>
    <property type="match status" value="1"/>
</dbReference>
<evidence type="ECO:0000256" key="9">
    <source>
        <dbReference type="SAM" id="MobiDB-lite"/>
    </source>
</evidence>
<evidence type="ECO:0000256" key="1">
    <source>
        <dbReference type="ARBA" id="ARBA00001947"/>
    </source>
</evidence>
<dbReference type="Pfam" id="PF08969">
    <property type="entry name" value="USP8_dimer"/>
    <property type="match status" value="1"/>
</dbReference>
<keyword evidence="12" id="KW-1185">Reference proteome</keyword>
<dbReference type="SMART" id="SM00232">
    <property type="entry name" value="JAB_MPN"/>
    <property type="match status" value="1"/>
</dbReference>
<proteinExistence type="inferred from homology"/>
<dbReference type="Gene3D" id="1.20.58.80">
    <property type="entry name" value="Phosphotransferase system, lactose/cellobiose-type IIA subunit"/>
    <property type="match status" value="1"/>
</dbReference>
<dbReference type="GO" id="GO:0005768">
    <property type="term" value="C:endosome"/>
    <property type="evidence" value="ECO:0007669"/>
    <property type="project" value="TreeGrafter"/>
</dbReference>
<dbReference type="GO" id="GO:0140492">
    <property type="term" value="F:metal-dependent deubiquitinase activity"/>
    <property type="evidence" value="ECO:0007669"/>
    <property type="project" value="InterPro"/>
</dbReference>
<dbReference type="Proteomes" id="UP000597762">
    <property type="component" value="Unassembled WGS sequence"/>
</dbReference>
<evidence type="ECO:0000259" key="10">
    <source>
        <dbReference type="PROSITE" id="PS50249"/>
    </source>
</evidence>
<dbReference type="SUPFAM" id="SSF140856">
    <property type="entry name" value="USP8 N-terminal domain-like"/>
    <property type="match status" value="1"/>
</dbReference>
<dbReference type="EMBL" id="CAHIKZ030000080">
    <property type="protein sequence ID" value="CAE1149639.1"/>
    <property type="molecule type" value="Genomic_DNA"/>
</dbReference>
<dbReference type="PANTHER" id="PTHR12947:SF13">
    <property type="entry name" value="FI19924P1"/>
    <property type="match status" value="1"/>
</dbReference>
<feature type="region of interest" description="Disordered" evidence="9">
    <location>
        <begin position="129"/>
        <end position="220"/>
    </location>
</feature>
<organism evidence="11 12">
    <name type="scientific">Acanthosepion pharaonis</name>
    <name type="common">Pharaoh cuttlefish</name>
    <name type="synonym">Sepia pharaonis</name>
    <dbReference type="NCBI Taxonomy" id="158019"/>
    <lineage>
        <taxon>Eukaryota</taxon>
        <taxon>Metazoa</taxon>
        <taxon>Spiralia</taxon>
        <taxon>Lophotrochozoa</taxon>
        <taxon>Mollusca</taxon>
        <taxon>Cephalopoda</taxon>
        <taxon>Coleoidea</taxon>
        <taxon>Decapodiformes</taxon>
        <taxon>Sepiida</taxon>
        <taxon>Sepiina</taxon>
        <taxon>Sepiidae</taxon>
        <taxon>Acanthosepion</taxon>
    </lineage>
</organism>
<dbReference type="FunFam" id="3.40.140.10:FF:000010">
    <property type="entry name" value="AMSH-like protease isoform X1"/>
    <property type="match status" value="1"/>
</dbReference>
<feature type="domain" description="MPN" evidence="10">
    <location>
        <begin position="232"/>
        <end position="360"/>
    </location>
</feature>
<dbReference type="GO" id="GO:0004843">
    <property type="term" value="F:cysteine-type deubiquitinase activity"/>
    <property type="evidence" value="ECO:0007669"/>
    <property type="project" value="UniProtKB-EC"/>
</dbReference>
<keyword evidence="6 11" id="KW-0378">Hydrolase</keyword>
<dbReference type="InterPro" id="IPR015063">
    <property type="entry name" value="USP8_dimer"/>
</dbReference>
<dbReference type="GO" id="GO:0046872">
    <property type="term" value="F:metal ion binding"/>
    <property type="evidence" value="ECO:0007669"/>
    <property type="project" value="UniProtKB-KW"/>
</dbReference>
<evidence type="ECO:0000313" key="11">
    <source>
        <dbReference type="EMBL" id="CAE1149639.1"/>
    </source>
</evidence>
<keyword evidence="8" id="KW-0482">Metalloprotease</keyword>
<dbReference type="EC" id="3.4.19.12" evidence="11"/>
<feature type="compositionally biased region" description="Low complexity" evidence="9">
    <location>
        <begin position="167"/>
        <end position="178"/>
    </location>
</feature>
<gene>
    <name evidence="11" type="ORF">SPHA_2754</name>
</gene>
<comment type="similarity">
    <text evidence="2">Belongs to the peptidase M67C family.</text>
</comment>
<dbReference type="InterPro" id="IPR000555">
    <property type="entry name" value="JAMM/MPN+_dom"/>
</dbReference>
<dbReference type="Pfam" id="PF01398">
    <property type="entry name" value="JAB"/>
    <property type="match status" value="1"/>
</dbReference>
<dbReference type="PANTHER" id="PTHR12947">
    <property type="entry name" value="AMSH-LIKE PROTEASE"/>
    <property type="match status" value="1"/>
</dbReference>
<dbReference type="InterPro" id="IPR044098">
    <property type="entry name" value="STAMBP/STALP-like_MPN"/>
</dbReference>
<dbReference type="GO" id="GO:0016020">
    <property type="term" value="C:membrane"/>
    <property type="evidence" value="ECO:0007669"/>
    <property type="project" value="TreeGrafter"/>
</dbReference>
<evidence type="ECO:0000313" key="12">
    <source>
        <dbReference type="Proteomes" id="UP000597762"/>
    </source>
</evidence>
<feature type="compositionally biased region" description="Polar residues" evidence="9">
    <location>
        <begin position="209"/>
        <end position="220"/>
    </location>
</feature>
<name>A0A812AQR2_ACAPH</name>
<protein>
    <submittedName>
        <fullName evidence="11">STAMBP</fullName>
        <ecNumber evidence="11">3.4.19.12</ecNumber>
    </submittedName>
</protein>
<dbReference type="InterPro" id="IPR037518">
    <property type="entry name" value="MPN"/>
</dbReference>
<evidence type="ECO:0000256" key="3">
    <source>
        <dbReference type="ARBA" id="ARBA00022670"/>
    </source>
</evidence>